<feature type="compositionally biased region" description="Polar residues" evidence="1">
    <location>
        <begin position="240"/>
        <end position="249"/>
    </location>
</feature>
<dbReference type="Proteomes" id="UP000025227">
    <property type="component" value="Unplaced"/>
</dbReference>
<protein>
    <submittedName>
        <fullName evidence="4">Mucin-5AC</fullName>
    </submittedName>
</protein>
<feature type="compositionally biased region" description="Basic and acidic residues" evidence="1">
    <location>
        <begin position="569"/>
        <end position="580"/>
    </location>
</feature>
<feature type="compositionally biased region" description="Basic and acidic residues" evidence="1">
    <location>
        <begin position="192"/>
        <end position="208"/>
    </location>
</feature>
<name>A0A7I5EEW0_HAECO</name>
<dbReference type="WBParaSite" id="HCON_00187870-00001">
    <property type="protein sequence ID" value="HCON_00187870-00001"/>
    <property type="gene ID" value="HCON_00187870"/>
</dbReference>
<feature type="compositionally biased region" description="Low complexity" evidence="1">
    <location>
        <begin position="933"/>
        <end position="944"/>
    </location>
</feature>
<feature type="compositionally biased region" description="Gly residues" evidence="1">
    <location>
        <begin position="916"/>
        <end position="925"/>
    </location>
</feature>
<dbReference type="AlphaFoldDB" id="A0A7I5EEW0"/>
<keyword evidence="2" id="KW-0732">Signal</keyword>
<accession>A0A7I5EEW0</accession>
<dbReference type="PANTHER" id="PTHR37972:SF3">
    <property type="entry name" value="PROTEIN CBG11222"/>
    <property type="match status" value="1"/>
</dbReference>
<feature type="region of interest" description="Disordered" evidence="1">
    <location>
        <begin position="229"/>
        <end position="263"/>
    </location>
</feature>
<feature type="region of interest" description="Disordered" evidence="1">
    <location>
        <begin position="501"/>
        <end position="620"/>
    </location>
</feature>
<feature type="compositionally biased region" description="Polar residues" evidence="1">
    <location>
        <begin position="275"/>
        <end position="289"/>
    </location>
</feature>
<feature type="region of interest" description="Disordered" evidence="1">
    <location>
        <begin position="844"/>
        <end position="955"/>
    </location>
</feature>
<evidence type="ECO:0000256" key="1">
    <source>
        <dbReference type="SAM" id="MobiDB-lite"/>
    </source>
</evidence>
<dbReference type="OrthoDB" id="5873478at2759"/>
<feature type="compositionally biased region" description="Low complexity" evidence="1">
    <location>
        <begin position="501"/>
        <end position="567"/>
    </location>
</feature>
<feature type="region of interest" description="Disordered" evidence="1">
    <location>
        <begin position="321"/>
        <end position="365"/>
    </location>
</feature>
<dbReference type="PANTHER" id="PTHR37972">
    <property type="entry name" value="PROTEIN CBG25533"/>
    <property type="match status" value="1"/>
</dbReference>
<feature type="compositionally biased region" description="Low complexity" evidence="1">
    <location>
        <begin position="124"/>
        <end position="172"/>
    </location>
</feature>
<feature type="compositionally biased region" description="Basic and acidic residues" evidence="1">
    <location>
        <begin position="321"/>
        <end position="330"/>
    </location>
</feature>
<dbReference type="OMA" id="IMADGYS"/>
<feature type="compositionally biased region" description="Polar residues" evidence="1">
    <location>
        <begin position="415"/>
        <end position="430"/>
    </location>
</feature>
<feature type="compositionally biased region" description="Polar residues" evidence="1">
    <location>
        <begin position="386"/>
        <end position="406"/>
    </location>
</feature>
<feature type="signal peptide" evidence="2">
    <location>
        <begin position="1"/>
        <end position="23"/>
    </location>
</feature>
<feature type="region of interest" description="Disordered" evidence="1">
    <location>
        <begin position="270"/>
        <end position="289"/>
    </location>
</feature>
<evidence type="ECO:0000313" key="3">
    <source>
        <dbReference type="Proteomes" id="UP000025227"/>
    </source>
</evidence>
<feature type="chain" id="PRO_5029762505" evidence="2">
    <location>
        <begin position="24"/>
        <end position="955"/>
    </location>
</feature>
<feature type="region of interest" description="Disordered" evidence="1">
    <location>
        <begin position="121"/>
        <end position="208"/>
    </location>
</feature>
<sequence length="955" mass="103089">MSKFQDLMRTWCALLLLFHSAGAQFSFFGDSDRRTSQIEAIGDQFGVREALGAWSKVLRNIATRPQMTQKFNPNEFTIAPSVKRKEIEEALLEKKDGEKKADNIINERLLYLLLPRIKGQPPFTTTTLPTTTTTTTTTETTTTSSPAPTTTTTTTTATPTTTTTPATTSTPTVAQSSDPDASVLPSAKRKNEHPTMAKWSEEDTKEFDLDSSELATLEREYTKKLALLKEQKKERESKRPANSKQSASNEKSKELKSAKVSSAEQAAVTLVPVQKSPTTSAPKGDGQQFTVVFQTAPKQGLDERLKIESKVLSILSKVLKDHEEKSKESLKGQYADEAITEPPPVREPTTEEVEDVTEVHPTSVERVAEMELRRVLGEKVKDDALQQESPTLASSSIEETVDSDPSTAKPGNELTEPSDSSKLLENSVPTASVEVRVPAEEANEVNEMLALIEADEKAEKAEAASSDPKAMKILREKTRAKILAFLQKRVELMTEQLERAALSASTTTASTSTAARSSSATSTTTPQSTVTTTEIPQTNDNTTTDTTIMETTTEPPTTVSTTVPSTTTEEEKEKDEEKAFKQIPDAEQDDPSVGHTTSTAATTETSTESKETTTAVNKPKASNPIFDPKLANVITPIAGIIDNIGPIIAPLLQARAAAAAKTAGVRTYEPQGRDLLANSDGENSIIGYGTQLAREILVPGSLQRDREEKQKALAAKIAQVKENLKYHGNGGNDARPIPIYQALVAPPLPRPGSAQSSPSLIQQASHEIQQGKAPHSALPPFFVAPPPGYVGPLPPPPPPPPVLPSQFAVEAPRKAPYPRIPSENAVEATSPNVVYYPVESDKRPAFTIESAPTESRRKSIPVAAPVSKGPDSTGFERGRSEVKSTFLEDSGLMVGGHDSSDTSSSHSRSLEQRSSFGGGGFGGGRRPTESFEEAASSSVESFSSYRSARKRMMKH</sequence>
<feature type="compositionally biased region" description="Basic and acidic residues" evidence="1">
    <location>
        <begin position="229"/>
        <end position="239"/>
    </location>
</feature>
<feature type="region of interest" description="Disordered" evidence="1">
    <location>
        <begin position="378"/>
        <end position="433"/>
    </location>
</feature>
<feature type="compositionally biased region" description="Low complexity" evidence="1">
    <location>
        <begin position="596"/>
        <end position="606"/>
    </location>
</feature>
<organism evidence="3 4">
    <name type="scientific">Haemonchus contortus</name>
    <name type="common">Barber pole worm</name>
    <dbReference type="NCBI Taxonomy" id="6289"/>
    <lineage>
        <taxon>Eukaryota</taxon>
        <taxon>Metazoa</taxon>
        <taxon>Ecdysozoa</taxon>
        <taxon>Nematoda</taxon>
        <taxon>Chromadorea</taxon>
        <taxon>Rhabditida</taxon>
        <taxon>Rhabditina</taxon>
        <taxon>Rhabditomorpha</taxon>
        <taxon>Strongyloidea</taxon>
        <taxon>Trichostrongylidae</taxon>
        <taxon>Haemonchus</taxon>
    </lineage>
</organism>
<reference evidence="4" key="1">
    <citation type="submission" date="2020-12" db="UniProtKB">
        <authorList>
            <consortium name="WormBaseParasite"/>
        </authorList>
    </citation>
    <scope>IDENTIFICATION</scope>
    <source>
        <strain evidence="4">MHco3</strain>
    </source>
</reference>
<proteinExistence type="predicted"/>
<keyword evidence="3" id="KW-1185">Reference proteome</keyword>
<evidence type="ECO:0000256" key="2">
    <source>
        <dbReference type="SAM" id="SignalP"/>
    </source>
</evidence>
<feature type="compositionally biased region" description="Low complexity" evidence="1">
    <location>
        <begin position="901"/>
        <end position="915"/>
    </location>
</feature>
<evidence type="ECO:0000313" key="4">
    <source>
        <dbReference type="WBParaSite" id="HCON_00187870-00001"/>
    </source>
</evidence>